<dbReference type="InterPro" id="IPR000524">
    <property type="entry name" value="Tscrpt_reg_HTH_GntR"/>
</dbReference>
<evidence type="ECO:0000313" key="6">
    <source>
        <dbReference type="Proteomes" id="UP001431019"/>
    </source>
</evidence>
<dbReference type="Pfam" id="PF00392">
    <property type="entry name" value="GntR"/>
    <property type="match status" value="1"/>
</dbReference>
<accession>A0ABS8K095</accession>
<dbReference type="CDD" id="cd07377">
    <property type="entry name" value="WHTH_GntR"/>
    <property type="match status" value="1"/>
</dbReference>
<evidence type="ECO:0000259" key="4">
    <source>
        <dbReference type="PROSITE" id="PS50949"/>
    </source>
</evidence>
<proteinExistence type="predicted"/>
<keyword evidence="1" id="KW-0805">Transcription regulation</keyword>
<keyword evidence="2" id="KW-0238">DNA-binding</keyword>
<dbReference type="Pfam" id="PF07729">
    <property type="entry name" value="FCD"/>
    <property type="match status" value="1"/>
</dbReference>
<dbReference type="PANTHER" id="PTHR43537">
    <property type="entry name" value="TRANSCRIPTIONAL REGULATOR, GNTR FAMILY"/>
    <property type="match status" value="1"/>
</dbReference>
<protein>
    <submittedName>
        <fullName evidence="5">GntR family transcriptional regulator</fullName>
    </submittedName>
</protein>
<dbReference type="Proteomes" id="UP001431019">
    <property type="component" value="Unassembled WGS sequence"/>
</dbReference>
<dbReference type="EMBL" id="JAJITD010000012">
    <property type="protein sequence ID" value="MCC8395415.1"/>
    <property type="molecule type" value="Genomic_DNA"/>
</dbReference>
<dbReference type="InterPro" id="IPR036390">
    <property type="entry name" value="WH_DNA-bd_sf"/>
</dbReference>
<dbReference type="PANTHER" id="PTHR43537:SF24">
    <property type="entry name" value="GLUCONATE OPERON TRANSCRIPTIONAL REPRESSOR"/>
    <property type="match status" value="1"/>
</dbReference>
<dbReference type="SMART" id="SM00895">
    <property type="entry name" value="FCD"/>
    <property type="match status" value="1"/>
</dbReference>
<sequence>MQRSSAAARRHEPGTTAEQTAYRYLFDAISQGRFATGQRIVAETIAAELSMSRMPVREALRRLHTEGLVVLRPNRGAIVRGLSAEELQDIFDMRVALEGLAARVAAPRCTDEHLRTLERLLDDMDTSVGDTDLWVQRHCAFHEYLCKISGRTRLYEQICSLYALIEGPMRLWIEQATFRRKSARDYHQLLIDALRSRDPELAEQAMREHIETTVPRVLTLLGTPKPTD</sequence>
<dbReference type="InterPro" id="IPR011711">
    <property type="entry name" value="GntR_C"/>
</dbReference>
<evidence type="ECO:0000256" key="2">
    <source>
        <dbReference type="ARBA" id="ARBA00023125"/>
    </source>
</evidence>
<name>A0ABS8K095_9BURK</name>
<dbReference type="InterPro" id="IPR008920">
    <property type="entry name" value="TF_FadR/GntR_C"/>
</dbReference>
<evidence type="ECO:0000256" key="1">
    <source>
        <dbReference type="ARBA" id="ARBA00023015"/>
    </source>
</evidence>
<dbReference type="Gene3D" id="1.10.10.10">
    <property type="entry name" value="Winged helix-like DNA-binding domain superfamily/Winged helix DNA-binding domain"/>
    <property type="match status" value="1"/>
</dbReference>
<dbReference type="PROSITE" id="PS50949">
    <property type="entry name" value="HTH_GNTR"/>
    <property type="match status" value="1"/>
</dbReference>
<dbReference type="Gene3D" id="1.20.120.530">
    <property type="entry name" value="GntR ligand-binding domain-like"/>
    <property type="match status" value="1"/>
</dbReference>
<dbReference type="SUPFAM" id="SSF46785">
    <property type="entry name" value="Winged helix' DNA-binding domain"/>
    <property type="match status" value="1"/>
</dbReference>
<organism evidence="5 6">
    <name type="scientific">Paraburkholderia sejongensis</name>
    <dbReference type="NCBI Taxonomy" id="2886946"/>
    <lineage>
        <taxon>Bacteria</taxon>
        <taxon>Pseudomonadati</taxon>
        <taxon>Pseudomonadota</taxon>
        <taxon>Betaproteobacteria</taxon>
        <taxon>Burkholderiales</taxon>
        <taxon>Burkholderiaceae</taxon>
        <taxon>Paraburkholderia</taxon>
    </lineage>
</organism>
<feature type="domain" description="HTH gntR-type" evidence="4">
    <location>
        <begin position="15"/>
        <end position="82"/>
    </location>
</feature>
<keyword evidence="3" id="KW-0804">Transcription</keyword>
<keyword evidence="6" id="KW-1185">Reference proteome</keyword>
<dbReference type="SUPFAM" id="SSF48008">
    <property type="entry name" value="GntR ligand-binding domain-like"/>
    <property type="match status" value="1"/>
</dbReference>
<dbReference type="SMART" id="SM00345">
    <property type="entry name" value="HTH_GNTR"/>
    <property type="match status" value="1"/>
</dbReference>
<gene>
    <name evidence="5" type="ORF">LJ656_22770</name>
</gene>
<evidence type="ECO:0000256" key="3">
    <source>
        <dbReference type="ARBA" id="ARBA00023163"/>
    </source>
</evidence>
<evidence type="ECO:0000313" key="5">
    <source>
        <dbReference type="EMBL" id="MCC8395415.1"/>
    </source>
</evidence>
<dbReference type="InterPro" id="IPR036388">
    <property type="entry name" value="WH-like_DNA-bd_sf"/>
</dbReference>
<dbReference type="RefSeq" id="WP_230511747.1">
    <property type="nucleotide sequence ID" value="NZ_JAJITD010000012.1"/>
</dbReference>
<comment type="caution">
    <text evidence="5">The sequence shown here is derived from an EMBL/GenBank/DDBJ whole genome shotgun (WGS) entry which is preliminary data.</text>
</comment>
<reference evidence="5 6" key="1">
    <citation type="submission" date="2021-11" db="EMBL/GenBank/DDBJ databases">
        <authorList>
            <person name="Oh E.-T."/>
            <person name="Kim S.-B."/>
        </authorList>
    </citation>
    <scope>NUCLEOTIDE SEQUENCE [LARGE SCALE GENOMIC DNA]</scope>
    <source>
        <strain evidence="5 6">MMS20-SJTR3</strain>
    </source>
</reference>